<reference evidence="2" key="1">
    <citation type="submission" date="2021-01" db="EMBL/GenBank/DDBJ databases">
        <authorList>
            <consortium name="Genoscope - CEA"/>
            <person name="William W."/>
        </authorList>
    </citation>
    <scope>NUCLEOTIDE SEQUENCE</scope>
</reference>
<feature type="compositionally biased region" description="Basic residues" evidence="1">
    <location>
        <begin position="42"/>
        <end position="51"/>
    </location>
</feature>
<dbReference type="EMBL" id="CAJJDN010000069">
    <property type="protein sequence ID" value="CAD8097992.1"/>
    <property type="molecule type" value="Genomic_DNA"/>
</dbReference>
<organism evidence="2 3">
    <name type="scientific">Paramecium sonneborni</name>
    <dbReference type="NCBI Taxonomy" id="65129"/>
    <lineage>
        <taxon>Eukaryota</taxon>
        <taxon>Sar</taxon>
        <taxon>Alveolata</taxon>
        <taxon>Ciliophora</taxon>
        <taxon>Intramacronucleata</taxon>
        <taxon>Oligohymenophorea</taxon>
        <taxon>Peniculida</taxon>
        <taxon>Parameciidae</taxon>
        <taxon>Paramecium</taxon>
    </lineage>
</organism>
<protein>
    <submittedName>
        <fullName evidence="2">Uncharacterized protein</fullName>
    </submittedName>
</protein>
<feature type="region of interest" description="Disordered" evidence="1">
    <location>
        <begin position="42"/>
        <end position="69"/>
    </location>
</feature>
<evidence type="ECO:0000313" key="3">
    <source>
        <dbReference type="Proteomes" id="UP000692954"/>
    </source>
</evidence>
<dbReference type="AlphaFoldDB" id="A0A8S1P4N9"/>
<dbReference type="OrthoDB" id="298948at2759"/>
<proteinExistence type="predicted"/>
<gene>
    <name evidence="2" type="ORF">PSON_ATCC_30995.1.T0690168</name>
</gene>
<evidence type="ECO:0000256" key="1">
    <source>
        <dbReference type="SAM" id="MobiDB-lite"/>
    </source>
</evidence>
<dbReference type="Proteomes" id="UP000692954">
    <property type="component" value="Unassembled WGS sequence"/>
</dbReference>
<evidence type="ECO:0000313" key="2">
    <source>
        <dbReference type="EMBL" id="CAD8097992.1"/>
    </source>
</evidence>
<name>A0A8S1P4N9_9CILI</name>
<comment type="caution">
    <text evidence="2">The sequence shown here is derived from an EMBL/GenBank/DDBJ whole genome shotgun (WGS) entry which is preliminary data.</text>
</comment>
<keyword evidence="3" id="KW-1185">Reference proteome</keyword>
<sequence>MKYQSRSKKQNFQIDFTPYFQSSGSSNIDSDCEDRENLKKIKQKKIKKQSFKSKSGNWGSGRPSKNKKVVANDQQNQEFFDDNLSNLWFGRDISMKIIIYLCKMGNMIFKVVTGIPASKIKKGFLKTDEIVHEVKKKYSNQLKKDFKNKCSRLLQYLDYPEDTTYMFLGKNNNYPNKLFLNNLPEEIKIGLEIVMKYISPQFIDTYKLIVKEYFQNQKSDYNIIDNIISKLIENYQDHKMIFDRQLIYELTKDDCSFISLIESNPIYASFHYSQNSTIGFFNFSSNTFNDEVEEIKKKSEWIRQFIKGFVEILSSCYPKTQLIQEE</sequence>
<accession>A0A8S1P4N9</accession>